<dbReference type="Pfam" id="PF04122">
    <property type="entry name" value="CW_binding_2"/>
    <property type="match status" value="3"/>
</dbReference>
<dbReference type="GO" id="GO:0030288">
    <property type="term" value="C:outer membrane-bounded periplasmic space"/>
    <property type="evidence" value="ECO:0007669"/>
    <property type="project" value="TreeGrafter"/>
</dbReference>
<dbReference type="InterPro" id="IPR007253">
    <property type="entry name" value="Cell_wall-bd_2"/>
</dbReference>
<accession>A0A411YHJ1</accession>
<proteinExistence type="predicted"/>
<dbReference type="OrthoDB" id="9764271at2"/>
<dbReference type="KEGG" id="erz:ER308_14970"/>
<evidence type="ECO:0000313" key="1">
    <source>
        <dbReference type="EMBL" id="QBI20734.1"/>
    </source>
</evidence>
<reference evidence="1 2" key="1">
    <citation type="submission" date="2019-01" db="EMBL/GenBank/DDBJ databases">
        <title>Egibacter rhizosphaerae EGI 80759T.</title>
        <authorList>
            <person name="Chen D.-D."/>
            <person name="Tian Y."/>
            <person name="Jiao J.-Y."/>
            <person name="Zhang X.-T."/>
            <person name="Zhang Y.-G."/>
            <person name="Zhang Y."/>
            <person name="Xiao M."/>
            <person name="Shu W.-S."/>
            <person name="Li W.-J."/>
        </authorList>
    </citation>
    <scope>NUCLEOTIDE SEQUENCE [LARGE SCALE GENOMIC DNA]</scope>
    <source>
        <strain evidence="1 2">EGI 80759</strain>
    </source>
</reference>
<dbReference type="PANTHER" id="PTHR30032">
    <property type="entry name" value="N-ACETYLMURAMOYL-L-ALANINE AMIDASE-RELATED"/>
    <property type="match status" value="1"/>
</dbReference>
<keyword evidence="2" id="KW-1185">Reference proteome</keyword>
<dbReference type="PANTHER" id="PTHR30032:SF4">
    <property type="entry name" value="AMIDASE ENHANCER"/>
    <property type="match status" value="1"/>
</dbReference>
<evidence type="ECO:0000313" key="2">
    <source>
        <dbReference type="Proteomes" id="UP000291469"/>
    </source>
</evidence>
<dbReference type="AlphaFoldDB" id="A0A411YHJ1"/>
<protein>
    <submittedName>
        <fullName evidence="1">Cell wall-binding repeat-containing protein</fullName>
    </submittedName>
</protein>
<dbReference type="InterPro" id="IPR051922">
    <property type="entry name" value="Bact_Sporulation_Assoc"/>
</dbReference>
<dbReference type="Proteomes" id="UP000291469">
    <property type="component" value="Chromosome"/>
</dbReference>
<name>A0A411YHJ1_9ACTN</name>
<organism evidence="1 2">
    <name type="scientific">Egibacter rhizosphaerae</name>
    <dbReference type="NCBI Taxonomy" id="1670831"/>
    <lineage>
        <taxon>Bacteria</taxon>
        <taxon>Bacillati</taxon>
        <taxon>Actinomycetota</taxon>
        <taxon>Nitriliruptoria</taxon>
        <taxon>Egibacterales</taxon>
        <taxon>Egibacteraceae</taxon>
        <taxon>Egibacter</taxon>
    </lineage>
</organism>
<sequence length="677" mass="69035">MARRASARTIRGVDRTAAAPAASVRIETMRPPRRAVLSVLTLSAVAVAATGISDPWVADAEEPTEAAGGQTVASSRLAGDDRFATAVAIAEAAYPDGADTAYLARADEFADALAAGALDDGPTLLTPSGGPVPDVVVDEVERLDPARVVALGGTAAVESATLTEAAGGRATDRLAGDDRFATAVAIAEAAYPDGADTVYLARADEFADSLAAGVIDAGPVLLARDAAPLPGGLADAIEALDPAEVVGLGGRSALSREVLLEAAEGRAVDRLDGRDRFDTAARVADEAAGTADGDASRLYLARADTFPDALAAGALDDGPLMLAPRTGPVSPTVLEAARLHAPDEVVALGSDAAIDDEVLAQVAAAAAGQAALRADGERLTGVVEPFHGGAPRLLDHLDGHHGQQVRLDLALRVDADAATRPFDSEPLAGATVLAVDGVGERCEPGDAGCAVDLAVFGVDDAATSLERHATSWRLRGAFDVDASSTAGSGDRRVILRADGVGPDAQREGVQRAGEAFADALRRDDRDAGLAAEDRRLRGSVYDRQREVADRFGGPDAYIVGPECGHWGCDMFAATHGGVIIEPRRGAPRVIGSPGEAANFVEISPDPPVPTCVTDPRGAPLLDVPGGVEMGRAGFGECSLQVVPGEDGVTLGPEGEALRSARWGVHAGVVPDEAVEPP</sequence>
<gene>
    <name evidence="1" type="ORF">ER308_14970</name>
</gene>
<dbReference type="EMBL" id="CP036402">
    <property type="protein sequence ID" value="QBI20734.1"/>
    <property type="molecule type" value="Genomic_DNA"/>
</dbReference>